<gene>
    <name evidence="1" type="ORF">I5L03_05525</name>
</gene>
<accession>A0ABS0N246</accession>
<dbReference type="Proteomes" id="UP000602442">
    <property type="component" value="Unassembled WGS sequence"/>
</dbReference>
<keyword evidence="2" id="KW-1185">Reference proteome</keyword>
<evidence type="ECO:0000313" key="2">
    <source>
        <dbReference type="Proteomes" id="UP000602442"/>
    </source>
</evidence>
<dbReference type="InterPro" id="IPR022061">
    <property type="entry name" value="DUF3617"/>
</dbReference>
<dbReference type="Pfam" id="PF12276">
    <property type="entry name" value="DUF3617"/>
    <property type="match status" value="1"/>
</dbReference>
<name>A0ABS0N246_9SPHN</name>
<proteinExistence type="predicted"/>
<reference evidence="1 2" key="1">
    <citation type="submission" date="2020-11" db="EMBL/GenBank/DDBJ databases">
        <title>Erythrobacter sediminis sp. nov., a marine bacterium from a tidal flat of Garorim Bay.</title>
        <authorList>
            <person name="Kim D."/>
            <person name="Yoo Y."/>
            <person name="Kim J.-J."/>
        </authorList>
    </citation>
    <scope>NUCLEOTIDE SEQUENCE [LARGE SCALE GENOMIC DNA]</scope>
    <source>
        <strain evidence="1 2">JGD-13</strain>
    </source>
</reference>
<sequence length="177" mass="18909">MRFTHALPLIALAALTACGDDVDEALTDEALASEDVAPVIEDNGVMPQPGQYTTRIQLVEFEAPGLTEDAIAEARTEFEAGAAEENSYCVTEDLTREQWLSEMTEADCTLSRFTADGNDLEGAMTCNSDIGLNGRVEISGRTAESGSNLQMSYNLETAAGEGTVVWQTVAERTGDCS</sequence>
<dbReference type="EMBL" id="JAEANY010000002">
    <property type="protein sequence ID" value="MBH5322040.1"/>
    <property type="molecule type" value="Genomic_DNA"/>
</dbReference>
<dbReference type="RefSeq" id="WP_197920767.1">
    <property type="nucleotide sequence ID" value="NZ_CAWPTA010000007.1"/>
</dbReference>
<dbReference type="PROSITE" id="PS51257">
    <property type="entry name" value="PROKAR_LIPOPROTEIN"/>
    <property type="match status" value="1"/>
</dbReference>
<organism evidence="1 2">
    <name type="scientific">Aurantiacibacter sediminis</name>
    <dbReference type="NCBI Taxonomy" id="2793064"/>
    <lineage>
        <taxon>Bacteria</taxon>
        <taxon>Pseudomonadati</taxon>
        <taxon>Pseudomonadota</taxon>
        <taxon>Alphaproteobacteria</taxon>
        <taxon>Sphingomonadales</taxon>
        <taxon>Erythrobacteraceae</taxon>
        <taxon>Aurantiacibacter</taxon>
    </lineage>
</organism>
<evidence type="ECO:0000313" key="1">
    <source>
        <dbReference type="EMBL" id="MBH5322040.1"/>
    </source>
</evidence>
<protein>
    <submittedName>
        <fullName evidence="1">DUF3617 family protein</fullName>
    </submittedName>
</protein>
<comment type="caution">
    <text evidence="1">The sequence shown here is derived from an EMBL/GenBank/DDBJ whole genome shotgun (WGS) entry which is preliminary data.</text>
</comment>